<name>A0AAX4PE49_9CHLO</name>
<proteinExistence type="inferred from homology"/>
<evidence type="ECO:0000313" key="10">
    <source>
        <dbReference type="Proteomes" id="UP001472866"/>
    </source>
</evidence>
<keyword evidence="6" id="KW-0175">Coiled coil</keyword>
<dbReference type="GO" id="GO:0005829">
    <property type="term" value="C:cytosol"/>
    <property type="evidence" value="ECO:0007669"/>
    <property type="project" value="GOC"/>
</dbReference>
<evidence type="ECO:0000256" key="4">
    <source>
        <dbReference type="ARBA" id="ARBA00022927"/>
    </source>
</evidence>
<dbReference type="PANTHER" id="PTHR12965">
    <property type="entry name" value="VACUOLAR PROTEIN SORTING 54"/>
    <property type="match status" value="1"/>
</dbReference>
<dbReference type="GO" id="GO:0000938">
    <property type="term" value="C:GARP complex"/>
    <property type="evidence" value="ECO:0007669"/>
    <property type="project" value="InterPro"/>
</dbReference>
<comment type="similarity">
    <text evidence="2">Belongs to the VPS54 family.</text>
</comment>
<protein>
    <submittedName>
        <fullName evidence="9">Vacuolar protein sorting-associated protein 54</fullName>
    </submittedName>
</protein>
<evidence type="ECO:0000256" key="2">
    <source>
        <dbReference type="ARBA" id="ARBA00009150"/>
    </source>
</evidence>
<dbReference type="InterPro" id="IPR012501">
    <property type="entry name" value="Vps54_C"/>
</dbReference>
<reference evidence="9 10" key="1">
    <citation type="submission" date="2024-03" db="EMBL/GenBank/DDBJ databases">
        <title>Complete genome sequence of the green alga Chloropicon roscoffensis RCC1871.</title>
        <authorList>
            <person name="Lemieux C."/>
            <person name="Pombert J.-F."/>
            <person name="Otis C."/>
            <person name="Turmel M."/>
        </authorList>
    </citation>
    <scope>NUCLEOTIDE SEQUENCE [LARGE SCALE GENOMIC DNA]</scope>
    <source>
        <strain evidence="9 10">RCC1871</strain>
    </source>
</reference>
<dbReference type="GO" id="GO:0006896">
    <property type="term" value="P:Golgi to vacuole transport"/>
    <property type="evidence" value="ECO:0007669"/>
    <property type="project" value="TreeGrafter"/>
</dbReference>
<evidence type="ECO:0000256" key="6">
    <source>
        <dbReference type="ARBA" id="ARBA00023054"/>
    </source>
</evidence>
<evidence type="ECO:0000259" key="8">
    <source>
        <dbReference type="Pfam" id="PF07928"/>
    </source>
</evidence>
<dbReference type="AlphaFoldDB" id="A0AAX4PE49"/>
<dbReference type="Pfam" id="PF07928">
    <property type="entry name" value="Vps54"/>
    <property type="match status" value="1"/>
</dbReference>
<dbReference type="Proteomes" id="UP001472866">
    <property type="component" value="Chromosome 09"/>
</dbReference>
<evidence type="ECO:0000256" key="3">
    <source>
        <dbReference type="ARBA" id="ARBA00022448"/>
    </source>
</evidence>
<keyword evidence="5" id="KW-0333">Golgi apparatus</keyword>
<dbReference type="GO" id="GO:0015031">
    <property type="term" value="P:protein transport"/>
    <property type="evidence" value="ECO:0007669"/>
    <property type="project" value="UniProtKB-KW"/>
</dbReference>
<evidence type="ECO:0000256" key="7">
    <source>
        <dbReference type="SAM" id="MobiDB-lite"/>
    </source>
</evidence>
<keyword evidence="4" id="KW-0653">Protein transport</keyword>
<dbReference type="PANTHER" id="PTHR12965:SF0">
    <property type="entry name" value="VACUOLAR PROTEIN SORTING-ASSOCIATED PROTEIN 54"/>
    <property type="match status" value="1"/>
</dbReference>
<gene>
    <name evidence="9" type="ORF">HKI87_09g60250</name>
</gene>
<evidence type="ECO:0000256" key="5">
    <source>
        <dbReference type="ARBA" id="ARBA00023034"/>
    </source>
</evidence>
<dbReference type="GO" id="GO:0019905">
    <property type="term" value="F:syntaxin binding"/>
    <property type="evidence" value="ECO:0007669"/>
    <property type="project" value="TreeGrafter"/>
</dbReference>
<accession>A0AAX4PE49</accession>
<feature type="region of interest" description="Disordered" evidence="7">
    <location>
        <begin position="605"/>
        <end position="627"/>
    </location>
</feature>
<keyword evidence="10" id="KW-1185">Reference proteome</keyword>
<keyword evidence="3" id="KW-0813">Transport</keyword>
<feature type="domain" description="Vacuolar protein sorting-associated protein 54 C-terminal" evidence="8">
    <location>
        <begin position="639"/>
        <end position="770"/>
    </location>
</feature>
<comment type="subcellular location">
    <subcellularLocation>
        <location evidence="1">Golgi apparatus</location>
        <location evidence="1">trans-Golgi network</location>
    </subcellularLocation>
</comment>
<feature type="compositionally biased region" description="Polar residues" evidence="7">
    <location>
        <begin position="612"/>
        <end position="622"/>
    </location>
</feature>
<dbReference type="EMBL" id="CP151509">
    <property type="protein sequence ID" value="WZN64469.1"/>
    <property type="molecule type" value="Genomic_DNA"/>
</dbReference>
<organism evidence="9 10">
    <name type="scientific">Chloropicon roscoffensis</name>
    <dbReference type="NCBI Taxonomy" id="1461544"/>
    <lineage>
        <taxon>Eukaryota</taxon>
        <taxon>Viridiplantae</taxon>
        <taxon>Chlorophyta</taxon>
        <taxon>Chloropicophyceae</taxon>
        <taxon>Chloropicales</taxon>
        <taxon>Chloropicaceae</taxon>
        <taxon>Chloropicon</taxon>
    </lineage>
</organism>
<dbReference type="InterPro" id="IPR039745">
    <property type="entry name" value="Vps54"/>
</dbReference>
<dbReference type="Gene3D" id="6.10.250.860">
    <property type="match status" value="1"/>
</dbReference>
<evidence type="ECO:0000256" key="1">
    <source>
        <dbReference type="ARBA" id="ARBA00004601"/>
    </source>
</evidence>
<sequence>MKDDFEESVLGSGDCQHWRTALERRGVDEATIAELSTAGQALVATVNSAPGVGIAEQTPGSSILESTLYYLGQGTTTASSVGSSSSVFLSELTQNDFREYLVRNGKALEAFERNRERRKSELEASGSINGGHGGHGWEQGQGLVESMKTVPHMYFREEYDLSDAETYARALGSSGVGNLGRSEGEQEWAEAIEKLSLYVDDVEVNLLREVQARAHQFLDATGTITALQRAISQACVAIGSARRGLRQNERATSGAMAAMRRLRGEREALEAVLSLATALEDCHHATEALRLLLPQRDYASILDVMGSLERSLGDGGEHGGVGASGLRCVAGALKKMEQTRAELIGDMSADFVRLGLGSVGHPQRPGGGLGGGGAELVYAMLPLVLSLHRTGALADAFKSFYDTLEHRLKSGAPELLWELGRQEAEAGENEAGEGEDGHGDGDLRDLVSGLALDSYLRVQSRMVKELRTWARSSLGGVRMAVEAALKESFFVYSQGFDSMADCLEDSVASFWVRVLQMRQACHRSLKLSEFLRHVSATRGELGGDQGGGRANGRHGVVRNALNAQCKSYLEVVHKYCKTKVVSALQHDQWRVGPVSAHVQDLVRGLEGVDNGSGDSATSGSNGNRRKSDVVDSVVLGDHPFRLVTSLVPFVQAVSDLLSYSCQVPQLATECAHRVIEIFKVYNALCCSLILGAGAMENAGLKSISAKHLASAHQAVTFVSRLLPAAELSLSRELLPLHRNILSPQFKSLARDLGEHRNKIEQKLVKIMQDRLSANLGVLVSMAKTWDAGEGGDGSGEGSPSQFARAVVKQLTTLKTALSFLLEEDLDAIFSEICRIYDSGVARGLGQLERGGDGWRRQVRADAEAVLEGLMGLPVRAPQVGELEKFVALIA</sequence>
<evidence type="ECO:0000313" key="9">
    <source>
        <dbReference type="EMBL" id="WZN64469.1"/>
    </source>
</evidence>
<dbReference type="GO" id="GO:0042147">
    <property type="term" value="P:retrograde transport, endosome to Golgi"/>
    <property type="evidence" value="ECO:0007669"/>
    <property type="project" value="InterPro"/>
</dbReference>